<dbReference type="SUPFAM" id="SSF53474">
    <property type="entry name" value="alpha/beta-Hydrolases"/>
    <property type="match status" value="1"/>
</dbReference>
<dbReference type="Gene3D" id="2.120.10.30">
    <property type="entry name" value="TolB, C-terminal domain"/>
    <property type="match status" value="2"/>
</dbReference>
<evidence type="ECO:0000256" key="6">
    <source>
        <dbReference type="SAM" id="SignalP"/>
    </source>
</evidence>
<dbReference type="GO" id="GO:0004177">
    <property type="term" value="F:aminopeptidase activity"/>
    <property type="evidence" value="ECO:0007669"/>
    <property type="project" value="UniProtKB-KW"/>
</dbReference>
<dbReference type="GO" id="GO:0004252">
    <property type="term" value="F:serine-type endopeptidase activity"/>
    <property type="evidence" value="ECO:0007669"/>
    <property type="project" value="TreeGrafter"/>
</dbReference>
<sequence>MRNHLLPSAIALAAALCATPSLARPMTEVDLATLKRVAAPAASPDGRWVVFQMTETEEGSYKRSTGLWLVDRKAKASKPVRLADVPGKNETSPAFHPDGTLFFISDASGKSQVWRIDPAAPGAEATQVTSEKADVAGFKLSPDGTRLLAWGDIAKECTSFGCDAKDKGALVGPGSGRLYKDGAGFVRHWDEWETPGTYSRPFVFDLVDGKATAARAIDGGLVGDTPSKPFGGGEELAWGTDSRTVYFTLRKADRDEPRSTNLDIYQAKVDARMAPLNLTEANQATDTLPAPSPDGKWLAYAAMARPGYESDRQVLMLRDLASGETRKLTDAWDRSVASIAWAPDGKALYVTAQDVLDHPVFRVDVASGKVERLKASNETYDGNIGNVTPLAGGGLLYTRNTALLPTDVYVRDAKGKIAQITAVNAERLAAFDPVKIERMEFAGANGDKVWGMILKPQSAAAKLPVAFIVHGGPQSSFGNSWSTRWNPRLFAQQGYGVVTVDFHGSTGYGQAFTDSINKDWGGKPLEDLKLGLAAAGRQDAQLDIANACALGASYGGYMMNWIAGQWTDGFKCLVQHDGVFDARAMAYETEELWFDEWEHGGAYFEVPEEFEKWNPVNHVAKWKTPMLVITSEKDFRIPYTQGIAAFTALQRRGIPSQLLVFPDENHWVLKGANSVQWHQTVFNWLGSYLKK</sequence>
<dbReference type="SUPFAM" id="SSF82171">
    <property type="entry name" value="DPP6 N-terminal domain-like"/>
    <property type="match status" value="1"/>
</dbReference>
<dbReference type="InterPro" id="IPR001375">
    <property type="entry name" value="Peptidase_S9_cat"/>
</dbReference>
<dbReference type="InterPro" id="IPR029058">
    <property type="entry name" value="AB_hydrolase_fold"/>
</dbReference>
<dbReference type="FunFam" id="3.40.50.1820:FF:000028">
    <property type="entry name" value="S9 family peptidase"/>
    <property type="match status" value="1"/>
</dbReference>
<name>A0A1T5BBW5_9SPHN</name>
<dbReference type="Pfam" id="PF00326">
    <property type="entry name" value="Peptidase_S9"/>
    <property type="match status" value="1"/>
</dbReference>
<organism evidence="8 9">
    <name type="scientific">Sphingopyxis flava</name>
    <dbReference type="NCBI Taxonomy" id="1507287"/>
    <lineage>
        <taxon>Bacteria</taxon>
        <taxon>Pseudomonadati</taxon>
        <taxon>Pseudomonadota</taxon>
        <taxon>Alphaproteobacteria</taxon>
        <taxon>Sphingomonadales</taxon>
        <taxon>Sphingomonadaceae</taxon>
        <taxon>Sphingopyxis</taxon>
    </lineage>
</organism>
<dbReference type="InterPro" id="IPR011042">
    <property type="entry name" value="6-blade_b-propeller_TolB-like"/>
</dbReference>
<dbReference type="EMBL" id="FUYP01000006">
    <property type="protein sequence ID" value="SKB44625.1"/>
    <property type="molecule type" value="Genomic_DNA"/>
</dbReference>
<evidence type="ECO:0000256" key="2">
    <source>
        <dbReference type="ARBA" id="ARBA00022670"/>
    </source>
</evidence>
<evidence type="ECO:0000313" key="8">
    <source>
        <dbReference type="EMBL" id="SKB44625.1"/>
    </source>
</evidence>
<feature type="signal peptide" evidence="6">
    <location>
        <begin position="1"/>
        <end position="23"/>
    </location>
</feature>
<dbReference type="InterPro" id="IPR011659">
    <property type="entry name" value="WD40"/>
</dbReference>
<keyword evidence="4" id="KW-0378">Hydrolase</keyword>
<dbReference type="PANTHER" id="PTHR42776">
    <property type="entry name" value="SERINE PEPTIDASE S9 FAMILY MEMBER"/>
    <property type="match status" value="1"/>
</dbReference>
<dbReference type="OrthoDB" id="1094230at2"/>
<protein>
    <submittedName>
        <fullName evidence="8">Dipeptidyl aminopeptidase/acylaminoacyl peptidase</fullName>
    </submittedName>
</protein>
<evidence type="ECO:0000256" key="4">
    <source>
        <dbReference type="ARBA" id="ARBA00022801"/>
    </source>
</evidence>
<keyword evidence="5" id="KW-0720">Serine protease</keyword>
<dbReference type="GO" id="GO:0006508">
    <property type="term" value="P:proteolysis"/>
    <property type="evidence" value="ECO:0007669"/>
    <property type="project" value="UniProtKB-KW"/>
</dbReference>
<comment type="similarity">
    <text evidence="1">Belongs to the peptidase S9C family.</text>
</comment>
<gene>
    <name evidence="8" type="ORF">SAMN06295937_100674</name>
</gene>
<keyword evidence="3 6" id="KW-0732">Signal</keyword>
<dbReference type="AlphaFoldDB" id="A0A1T5BBW5"/>
<evidence type="ECO:0000256" key="1">
    <source>
        <dbReference type="ARBA" id="ARBA00010040"/>
    </source>
</evidence>
<accession>A0A1T5BBW5</accession>
<feature type="chain" id="PRO_5012888399" evidence="6">
    <location>
        <begin position="24"/>
        <end position="691"/>
    </location>
</feature>
<evidence type="ECO:0000256" key="5">
    <source>
        <dbReference type="ARBA" id="ARBA00022825"/>
    </source>
</evidence>
<feature type="domain" description="Peptidase S9 prolyl oligopeptidase catalytic" evidence="7">
    <location>
        <begin position="481"/>
        <end position="690"/>
    </location>
</feature>
<dbReference type="Pfam" id="PF07676">
    <property type="entry name" value="PD40"/>
    <property type="match status" value="3"/>
</dbReference>
<dbReference type="Gene3D" id="3.40.50.1820">
    <property type="entry name" value="alpha/beta hydrolase"/>
    <property type="match status" value="1"/>
</dbReference>
<evidence type="ECO:0000259" key="7">
    <source>
        <dbReference type="Pfam" id="PF00326"/>
    </source>
</evidence>
<dbReference type="RefSeq" id="WP_079637882.1">
    <property type="nucleotide sequence ID" value="NZ_FUYP01000006.1"/>
</dbReference>
<dbReference type="PANTHER" id="PTHR42776:SF13">
    <property type="entry name" value="DIPEPTIDYL-PEPTIDASE 5"/>
    <property type="match status" value="1"/>
</dbReference>
<keyword evidence="2" id="KW-0645">Protease</keyword>
<evidence type="ECO:0000313" key="9">
    <source>
        <dbReference type="Proteomes" id="UP000190044"/>
    </source>
</evidence>
<keyword evidence="9" id="KW-1185">Reference proteome</keyword>
<reference evidence="9" key="1">
    <citation type="submission" date="2017-02" db="EMBL/GenBank/DDBJ databases">
        <authorList>
            <person name="Varghese N."/>
            <person name="Submissions S."/>
        </authorList>
    </citation>
    <scope>NUCLEOTIDE SEQUENCE [LARGE SCALE GENOMIC DNA]</scope>
    <source>
        <strain evidence="9">R11H</strain>
    </source>
</reference>
<dbReference type="Proteomes" id="UP000190044">
    <property type="component" value="Unassembled WGS sequence"/>
</dbReference>
<proteinExistence type="inferred from homology"/>
<evidence type="ECO:0000256" key="3">
    <source>
        <dbReference type="ARBA" id="ARBA00022729"/>
    </source>
</evidence>
<keyword evidence="8" id="KW-0031">Aminopeptidase</keyword>